<name>A0ACC8XJ33_9FIRM</name>
<gene>
    <name evidence="1" type="ORF">AN640_03475</name>
</gene>
<dbReference type="Proteomes" id="UP000188637">
    <property type="component" value="Unassembled WGS sequence"/>
</dbReference>
<evidence type="ECO:0000313" key="1">
    <source>
        <dbReference type="EMBL" id="ONI46454.1"/>
    </source>
</evidence>
<reference evidence="1" key="1">
    <citation type="submission" date="2016-08" db="EMBL/GenBank/DDBJ databases">
        <authorList>
            <person name="Ngugi D.K."/>
            <person name="Miyake S."/>
            <person name="Stingl U."/>
        </authorList>
    </citation>
    <scope>NUCLEOTIDE SEQUENCE</scope>
    <source>
        <strain evidence="1">SCG-D08WGA-EpuloA1</strain>
    </source>
</reference>
<evidence type="ECO:0000313" key="2">
    <source>
        <dbReference type="Proteomes" id="UP000188637"/>
    </source>
</evidence>
<comment type="caution">
    <text evidence="1">The sequence shown here is derived from an EMBL/GenBank/DDBJ whole genome shotgun (WGS) entry which is preliminary data.</text>
</comment>
<proteinExistence type="predicted"/>
<keyword evidence="2" id="KW-1185">Reference proteome</keyword>
<sequence>MRLRKDARAEQYLNKEDKVIKNPEDLKDKWNIEFNNENEIFVEFGCGKGDFALEMVKRYTNINFIAVEKFETVLYRACKKANANGAIPPNLRFLNIDVENCTNIFGLHELSRIYLNFSDPWPKNRYAKRRLIYRKFLEKYQSILKPTGEVHFKTDNKQLFAFSIEEFSYSKWIIKNVSLDLHNSNFEDNIITEYEQKFSELGYTINRLEAIPPSI</sequence>
<protein>
    <submittedName>
        <fullName evidence="1">tRNA (Guanosine(46)-N7)-methyltransferase TrmB</fullName>
    </submittedName>
</protein>
<dbReference type="EMBL" id="LJHD01000018">
    <property type="protein sequence ID" value="ONI46454.1"/>
    <property type="molecule type" value="Genomic_DNA"/>
</dbReference>
<organism evidence="1 2">
    <name type="scientific">Candidatus Epulonipiscium fishelsonii</name>
    <dbReference type="NCBI Taxonomy" id="77094"/>
    <lineage>
        <taxon>Bacteria</taxon>
        <taxon>Bacillati</taxon>
        <taxon>Bacillota</taxon>
        <taxon>Clostridia</taxon>
        <taxon>Lachnospirales</taxon>
        <taxon>Lachnospiraceae</taxon>
        <taxon>Candidatus Epulonipiscium</taxon>
    </lineage>
</organism>
<accession>A0ACC8XJ33</accession>